<dbReference type="InterPro" id="IPR018151">
    <property type="entry name" value="TF_GreA/GreB_CS"/>
</dbReference>
<dbReference type="PROSITE" id="PS00830">
    <property type="entry name" value="GREAB_2"/>
    <property type="match status" value="1"/>
</dbReference>
<dbReference type="Proteomes" id="UP000755551">
    <property type="component" value="Unassembled WGS sequence"/>
</dbReference>
<name>A0ABS6MDM4_9GAMM</name>
<keyword evidence="2" id="KW-0648">Protein biosynthesis</keyword>
<dbReference type="GO" id="GO:0003746">
    <property type="term" value="F:translation elongation factor activity"/>
    <property type="evidence" value="ECO:0007669"/>
    <property type="project" value="UniProtKB-KW"/>
</dbReference>
<feature type="domain" description="Transcription elongation factor GreA/GreB C-terminal" evidence="1">
    <location>
        <begin position="32"/>
        <end position="85"/>
    </location>
</feature>
<proteinExistence type="predicted"/>
<reference evidence="2 3" key="1">
    <citation type="submission" date="2021-06" db="EMBL/GenBank/DDBJ databases">
        <title>Bacterium isolated from marine sediment.</title>
        <authorList>
            <person name="Zhu K.-L."/>
            <person name="Du Z.-J."/>
            <person name="Liang Q.-Y."/>
        </authorList>
    </citation>
    <scope>NUCLEOTIDE SEQUENCE [LARGE SCALE GENOMIC DNA]</scope>
    <source>
        <strain evidence="2 3">A346</strain>
    </source>
</reference>
<keyword evidence="2" id="KW-0251">Elongation factor</keyword>
<evidence type="ECO:0000259" key="1">
    <source>
        <dbReference type="Pfam" id="PF01272"/>
    </source>
</evidence>
<dbReference type="EMBL" id="JAHQZT010000021">
    <property type="protein sequence ID" value="MBV0934330.1"/>
    <property type="molecule type" value="Genomic_DNA"/>
</dbReference>
<dbReference type="InterPro" id="IPR001437">
    <property type="entry name" value="Tscrpt_elong_fac_GreA/B_C"/>
</dbReference>
<evidence type="ECO:0000313" key="3">
    <source>
        <dbReference type="Proteomes" id="UP000755551"/>
    </source>
</evidence>
<comment type="caution">
    <text evidence="2">The sequence shown here is derived from an EMBL/GenBank/DDBJ whole genome shotgun (WGS) entry which is preliminary data.</text>
</comment>
<sequence length="93" mass="9967">MAEGSAGFSSPLQLLSTFSRIERLRHSNQAHCARPGSRLLLRIQQTDETCILQLVLPAEAAPEQQRISVLSPLGAALLGLSPGESQGESVNIF</sequence>
<gene>
    <name evidence="2" type="ORF">KTN04_13375</name>
</gene>
<protein>
    <submittedName>
        <fullName evidence="2">GreA/GreB family elongation factor</fullName>
    </submittedName>
</protein>
<accession>A0ABS6MDM4</accession>
<evidence type="ECO:0000313" key="2">
    <source>
        <dbReference type="EMBL" id="MBV0934330.1"/>
    </source>
</evidence>
<dbReference type="Pfam" id="PF01272">
    <property type="entry name" value="GreA_GreB"/>
    <property type="match status" value="1"/>
</dbReference>
<keyword evidence="3" id="KW-1185">Reference proteome</keyword>
<organism evidence="2 3">
    <name type="scientific">Marinobacterium weihaiense</name>
    <dbReference type="NCBI Taxonomy" id="2851016"/>
    <lineage>
        <taxon>Bacteria</taxon>
        <taxon>Pseudomonadati</taxon>
        <taxon>Pseudomonadota</taxon>
        <taxon>Gammaproteobacteria</taxon>
        <taxon>Oceanospirillales</taxon>
        <taxon>Oceanospirillaceae</taxon>
        <taxon>Marinobacterium</taxon>
    </lineage>
</organism>